<proteinExistence type="predicted"/>
<organism evidence="2 3">
    <name type="scientific">Streptomyces buecherae</name>
    <dbReference type="NCBI Taxonomy" id="2763006"/>
    <lineage>
        <taxon>Bacteria</taxon>
        <taxon>Bacillati</taxon>
        <taxon>Actinomycetota</taxon>
        <taxon>Actinomycetes</taxon>
        <taxon>Kitasatosporales</taxon>
        <taxon>Streptomycetaceae</taxon>
        <taxon>Streptomyces</taxon>
    </lineage>
</organism>
<dbReference type="AlphaFoldDB" id="A0A7H8NFU0"/>
<dbReference type="InterPro" id="IPR024029">
    <property type="entry name" value="Pyridox_Oxase_FMN-dep"/>
</dbReference>
<gene>
    <name evidence="2" type="ORF">HUT08_31510</name>
</gene>
<dbReference type="Pfam" id="PF01243">
    <property type="entry name" value="PNPOx_N"/>
    <property type="match status" value="1"/>
</dbReference>
<sequence length="232" mass="25030">MTETIDPPRGAAPARTAADAYRPIDLARVREVLGHPLPFIAEKKEPYLGEFATRFIAHSTFCVVASADELGQLDTSPKGDPPGAVRVLDPWTLALPERPGNRLADTFENVSRNPAVGLAFFVPGVREVLRVNGDAFITDDPELLDRLGAEGKPALLATIVRVREVFGQCGKAVIRARLWDGDARDLADALTLGSSFSALTVAENAGKMARTLGDQVGSLDATLEHHYENDLY</sequence>
<dbReference type="InterPro" id="IPR011576">
    <property type="entry name" value="Pyridox_Oxase_N"/>
</dbReference>
<dbReference type="Proteomes" id="UP000509303">
    <property type="component" value="Chromosome"/>
</dbReference>
<name>A0A7H8NFU0_9ACTN</name>
<evidence type="ECO:0000259" key="1">
    <source>
        <dbReference type="Pfam" id="PF01243"/>
    </source>
</evidence>
<dbReference type="EMBL" id="CP054929">
    <property type="protein sequence ID" value="QKW53322.1"/>
    <property type="molecule type" value="Genomic_DNA"/>
</dbReference>
<dbReference type="RefSeq" id="WP_176165029.1">
    <property type="nucleotide sequence ID" value="NZ_CP054929.1"/>
</dbReference>
<keyword evidence="3" id="KW-1185">Reference proteome</keyword>
<dbReference type="Gene3D" id="2.30.110.10">
    <property type="entry name" value="Electron Transport, Fmn-binding Protein, Chain A"/>
    <property type="match status" value="1"/>
</dbReference>
<dbReference type="NCBIfam" id="TIGR04025">
    <property type="entry name" value="PPOX_FMN_DR2398"/>
    <property type="match status" value="1"/>
</dbReference>
<dbReference type="InterPro" id="IPR012349">
    <property type="entry name" value="Split_barrel_FMN-bd"/>
</dbReference>
<protein>
    <submittedName>
        <fullName evidence="2">Pyridoxamine 5'-phosphate oxidase family protein</fullName>
    </submittedName>
</protein>
<dbReference type="PANTHER" id="PTHR42815:SF2">
    <property type="entry name" value="FAD-BINDING, PUTATIVE (AFU_ORTHOLOGUE AFUA_6G07600)-RELATED"/>
    <property type="match status" value="1"/>
</dbReference>
<evidence type="ECO:0000313" key="2">
    <source>
        <dbReference type="EMBL" id="QKW53322.1"/>
    </source>
</evidence>
<accession>A0A7H8NFU0</accession>
<dbReference type="SUPFAM" id="SSF50475">
    <property type="entry name" value="FMN-binding split barrel"/>
    <property type="match status" value="1"/>
</dbReference>
<evidence type="ECO:0000313" key="3">
    <source>
        <dbReference type="Proteomes" id="UP000509303"/>
    </source>
</evidence>
<dbReference type="PANTHER" id="PTHR42815">
    <property type="entry name" value="FAD-BINDING, PUTATIVE (AFU_ORTHOLOGUE AFUA_6G07600)-RELATED"/>
    <property type="match status" value="1"/>
</dbReference>
<feature type="domain" description="Pyridoxamine 5'-phosphate oxidase N-terminal" evidence="1">
    <location>
        <begin position="52"/>
        <end position="164"/>
    </location>
</feature>
<reference evidence="2 3" key="1">
    <citation type="submission" date="2020-06" db="EMBL/GenBank/DDBJ databases">
        <title>Genome mining for natural products.</title>
        <authorList>
            <person name="Zhang B."/>
            <person name="Shi J."/>
            <person name="Ge H."/>
        </authorList>
    </citation>
    <scope>NUCLEOTIDE SEQUENCE [LARGE SCALE GENOMIC DNA]</scope>
    <source>
        <strain evidence="2 3">NA00687</strain>
    </source>
</reference>